<dbReference type="AlphaFoldDB" id="A0A644ZB16"/>
<dbReference type="EMBL" id="VSSQ01008105">
    <property type="protein sequence ID" value="MPM37899.1"/>
    <property type="molecule type" value="Genomic_DNA"/>
</dbReference>
<feature type="compositionally biased region" description="Basic and acidic residues" evidence="1">
    <location>
        <begin position="127"/>
        <end position="152"/>
    </location>
</feature>
<evidence type="ECO:0000313" key="2">
    <source>
        <dbReference type="EMBL" id="MPM37899.1"/>
    </source>
</evidence>
<accession>A0A644ZB16</accession>
<feature type="region of interest" description="Disordered" evidence="1">
    <location>
        <begin position="93"/>
        <end position="152"/>
    </location>
</feature>
<feature type="compositionally biased region" description="Basic and acidic residues" evidence="1">
    <location>
        <begin position="32"/>
        <end position="60"/>
    </location>
</feature>
<proteinExistence type="predicted"/>
<sequence length="152" mass="17137">MHIGKQEGDPRGQDNRRGENGPVAQLFAFLKEVVKDEENQEKGGRNPKNRDQVDVHRHFVRDKGVDRRGVIVERAGIGAGLFRIDPQGIRQGLAQRERGYDGGGVGNREEQQMAEFDPPGKPQNAPERNEKHGLQFEGKGRGQKDEGRIRFF</sequence>
<protein>
    <submittedName>
        <fullName evidence="2">Uncharacterized protein</fullName>
    </submittedName>
</protein>
<name>A0A644ZB16_9ZZZZ</name>
<feature type="region of interest" description="Disordered" evidence="1">
    <location>
        <begin position="1"/>
        <end position="60"/>
    </location>
</feature>
<evidence type="ECO:0000256" key="1">
    <source>
        <dbReference type="SAM" id="MobiDB-lite"/>
    </source>
</evidence>
<reference evidence="2" key="1">
    <citation type="submission" date="2019-08" db="EMBL/GenBank/DDBJ databases">
        <authorList>
            <person name="Kucharzyk K."/>
            <person name="Murdoch R.W."/>
            <person name="Higgins S."/>
            <person name="Loffler F."/>
        </authorList>
    </citation>
    <scope>NUCLEOTIDE SEQUENCE</scope>
</reference>
<organism evidence="2">
    <name type="scientific">bioreactor metagenome</name>
    <dbReference type="NCBI Taxonomy" id="1076179"/>
    <lineage>
        <taxon>unclassified sequences</taxon>
        <taxon>metagenomes</taxon>
        <taxon>ecological metagenomes</taxon>
    </lineage>
</organism>
<feature type="compositionally biased region" description="Basic and acidic residues" evidence="1">
    <location>
        <begin position="1"/>
        <end position="19"/>
    </location>
</feature>
<gene>
    <name evidence="2" type="ORF">SDC9_84519</name>
</gene>
<comment type="caution">
    <text evidence="2">The sequence shown here is derived from an EMBL/GenBank/DDBJ whole genome shotgun (WGS) entry which is preliminary data.</text>
</comment>